<gene>
    <name evidence="8" type="ORF">JMA39_13185</name>
</gene>
<evidence type="ECO:0000259" key="7">
    <source>
        <dbReference type="PROSITE" id="PS50885"/>
    </source>
</evidence>
<dbReference type="InterPro" id="IPR024478">
    <property type="entry name" value="HlyB_4HB_MCP"/>
</dbReference>
<dbReference type="Gene3D" id="1.10.287.950">
    <property type="entry name" value="Methyl-accepting chemotaxis protein"/>
    <property type="match status" value="1"/>
</dbReference>
<dbReference type="Proteomes" id="UP000604898">
    <property type="component" value="Unassembled WGS sequence"/>
</dbReference>
<dbReference type="SUPFAM" id="SSF58104">
    <property type="entry name" value="Methyl-accepting chemotaxis protein (MCP) signaling domain"/>
    <property type="match status" value="1"/>
</dbReference>
<dbReference type="PROSITE" id="PS50885">
    <property type="entry name" value="HAMP"/>
    <property type="match status" value="1"/>
</dbReference>
<name>A0ABS1SZV8_9GAMM</name>
<dbReference type="PROSITE" id="PS50111">
    <property type="entry name" value="CHEMOTAXIS_TRANSDUC_2"/>
    <property type="match status" value="1"/>
</dbReference>
<feature type="transmembrane region" description="Helical" evidence="5">
    <location>
        <begin position="179"/>
        <end position="206"/>
    </location>
</feature>
<dbReference type="SMART" id="SM00304">
    <property type="entry name" value="HAMP"/>
    <property type="match status" value="1"/>
</dbReference>
<accession>A0ABS1SZV8</accession>
<evidence type="ECO:0000256" key="1">
    <source>
        <dbReference type="ARBA" id="ARBA00004370"/>
    </source>
</evidence>
<evidence type="ECO:0000313" key="8">
    <source>
        <dbReference type="EMBL" id="MBL4914071.1"/>
    </source>
</evidence>
<proteinExistence type="inferred from homology"/>
<keyword evidence="5" id="KW-0812">Transmembrane</keyword>
<dbReference type="Pfam" id="PF00672">
    <property type="entry name" value="HAMP"/>
    <property type="match status" value="1"/>
</dbReference>
<evidence type="ECO:0000256" key="3">
    <source>
        <dbReference type="ARBA" id="ARBA00029447"/>
    </source>
</evidence>
<comment type="caution">
    <text evidence="8">The sequence shown here is derived from an EMBL/GenBank/DDBJ whole genome shotgun (WGS) entry which is preliminary data.</text>
</comment>
<evidence type="ECO:0000313" key="9">
    <source>
        <dbReference type="Proteomes" id="UP000604898"/>
    </source>
</evidence>
<feature type="domain" description="HAMP" evidence="7">
    <location>
        <begin position="207"/>
        <end position="261"/>
    </location>
</feature>
<sequence length="541" mass="58631">MKTQLTIRKKIIFMVSAILMLITVCGSYSYYSVSPLTKSWSNFQEQAAMRQQLLMNIKADFGYGGMIHNFKNYVLRGQDKHLQKVENDFKNLLDNIAKYQLLEGVTPQESKALDSITEVASNYYSNSKRISHFFADGESPQYVDSVVKISDKAALEGFDVLDKQYQTLTQEYGSHINGAIASATTATISGLLLVAIVITLAFIGLYRSLIPPLLTLNQTMTEISEGEGDLSVRLKVDNNDELGGVATAFNLFISKLEVIIVEQKQLIEQINSSAEDLQVVTQSSNSAIESQLSNTEMLATAINQMTATVQDVAENAVMASDAAVNVNTSAHDGHKAVNNTVEQILNVHQHIDQASSVIHEVNRASENIDQVLNVISGIAQQTNLLALNAAIEAARAGESGRGFAVVADEVRGLAQRTSTSLEDIKQIIEQLQIGANSAVASIELGVNEASNASEIAKVAGTSIDGIVESIQAVESMNLQIATATEEQNTVAEDMNKSVHDISTMSSSIYDGSLQISKQSDNLAQTTKRLKQLVGNFKTQVS</sequence>
<dbReference type="PANTHER" id="PTHR32089">
    <property type="entry name" value="METHYL-ACCEPTING CHEMOTAXIS PROTEIN MCPB"/>
    <property type="match status" value="1"/>
</dbReference>
<keyword evidence="5" id="KW-1133">Transmembrane helix</keyword>
<dbReference type="PANTHER" id="PTHR32089:SF120">
    <property type="entry name" value="METHYL-ACCEPTING CHEMOTAXIS PROTEIN TLPQ"/>
    <property type="match status" value="1"/>
</dbReference>
<protein>
    <submittedName>
        <fullName evidence="8">Methyl-accepting chemotaxis protein</fullName>
    </submittedName>
</protein>
<dbReference type="SMART" id="SM00283">
    <property type="entry name" value="MA"/>
    <property type="match status" value="1"/>
</dbReference>
<dbReference type="CDD" id="cd11386">
    <property type="entry name" value="MCP_signal"/>
    <property type="match status" value="1"/>
</dbReference>
<dbReference type="InterPro" id="IPR003660">
    <property type="entry name" value="HAMP_dom"/>
</dbReference>
<dbReference type="PRINTS" id="PR00260">
    <property type="entry name" value="CHEMTRNSDUCR"/>
</dbReference>
<keyword evidence="9" id="KW-1185">Reference proteome</keyword>
<dbReference type="Pfam" id="PF12729">
    <property type="entry name" value="4HB_MCP_1"/>
    <property type="match status" value="1"/>
</dbReference>
<reference evidence="8 9" key="1">
    <citation type="submission" date="2021-01" db="EMBL/GenBank/DDBJ databases">
        <title>Genome sequence of Shewanella schlegeliana JCM 11561.</title>
        <authorList>
            <person name="Zhang H."/>
            <person name="Li C."/>
        </authorList>
    </citation>
    <scope>NUCLEOTIDE SEQUENCE [LARGE SCALE GENOMIC DNA]</scope>
    <source>
        <strain evidence="8 9">JCM 11561</strain>
    </source>
</reference>
<comment type="subcellular location">
    <subcellularLocation>
        <location evidence="1">Membrane</location>
    </subcellularLocation>
</comment>
<feature type="domain" description="Methyl-accepting transducer" evidence="6">
    <location>
        <begin position="266"/>
        <end position="502"/>
    </location>
</feature>
<dbReference type="EMBL" id="JAESVD010000007">
    <property type="protein sequence ID" value="MBL4914071.1"/>
    <property type="molecule type" value="Genomic_DNA"/>
</dbReference>
<dbReference type="InterPro" id="IPR004089">
    <property type="entry name" value="MCPsignal_dom"/>
</dbReference>
<dbReference type="CDD" id="cd06225">
    <property type="entry name" value="HAMP"/>
    <property type="match status" value="1"/>
</dbReference>
<organism evidence="8 9">
    <name type="scientific">Shewanella schlegeliana</name>
    <dbReference type="NCBI Taxonomy" id="190308"/>
    <lineage>
        <taxon>Bacteria</taxon>
        <taxon>Pseudomonadati</taxon>
        <taxon>Pseudomonadota</taxon>
        <taxon>Gammaproteobacteria</taxon>
        <taxon>Alteromonadales</taxon>
        <taxon>Shewanellaceae</taxon>
        <taxon>Shewanella</taxon>
    </lineage>
</organism>
<dbReference type="Pfam" id="PF00015">
    <property type="entry name" value="MCPsignal"/>
    <property type="match status" value="1"/>
</dbReference>
<dbReference type="InterPro" id="IPR004090">
    <property type="entry name" value="Chemotax_Me-accpt_rcpt"/>
</dbReference>
<dbReference type="RefSeq" id="WP_202722333.1">
    <property type="nucleotide sequence ID" value="NZ_BPEX01000024.1"/>
</dbReference>
<keyword evidence="5" id="KW-0472">Membrane</keyword>
<evidence type="ECO:0000256" key="2">
    <source>
        <dbReference type="ARBA" id="ARBA00023224"/>
    </source>
</evidence>
<evidence type="ECO:0000256" key="5">
    <source>
        <dbReference type="SAM" id="Phobius"/>
    </source>
</evidence>
<keyword evidence="2 4" id="KW-0807">Transducer</keyword>
<feature type="transmembrane region" description="Helical" evidence="5">
    <location>
        <begin position="12"/>
        <end position="31"/>
    </location>
</feature>
<comment type="similarity">
    <text evidence="3">Belongs to the methyl-accepting chemotaxis (MCP) protein family.</text>
</comment>
<evidence type="ECO:0000259" key="6">
    <source>
        <dbReference type="PROSITE" id="PS50111"/>
    </source>
</evidence>
<evidence type="ECO:0000256" key="4">
    <source>
        <dbReference type="PROSITE-ProRule" id="PRU00284"/>
    </source>
</evidence>